<dbReference type="PANTHER" id="PTHR43798">
    <property type="entry name" value="MONOACYLGLYCEROL LIPASE"/>
    <property type="match status" value="1"/>
</dbReference>
<keyword evidence="3" id="KW-1185">Reference proteome</keyword>
<dbReference type="PANTHER" id="PTHR43798:SF33">
    <property type="entry name" value="HYDROLASE, PUTATIVE (AFU_ORTHOLOGUE AFUA_2G14860)-RELATED"/>
    <property type="match status" value="1"/>
</dbReference>
<dbReference type="SUPFAM" id="SSF53474">
    <property type="entry name" value="alpha/beta-Hydrolases"/>
    <property type="match status" value="1"/>
</dbReference>
<dbReference type="GO" id="GO:0070205">
    <property type="term" value="F:2-succinyl-6-hydroxy-2,4-cyclohexadiene-1-carboxylate synthase activity"/>
    <property type="evidence" value="ECO:0007669"/>
    <property type="project" value="UniProtKB-EC"/>
</dbReference>
<evidence type="ECO:0000313" key="3">
    <source>
        <dbReference type="Proteomes" id="UP000494252"/>
    </source>
</evidence>
<evidence type="ECO:0000259" key="1">
    <source>
        <dbReference type="Pfam" id="PF00561"/>
    </source>
</evidence>
<dbReference type="EMBL" id="CADIKI010000031">
    <property type="protein sequence ID" value="CAB3809868.1"/>
    <property type="molecule type" value="Genomic_DNA"/>
</dbReference>
<name>A0A6J5GZF0_9BURK</name>
<dbReference type="InterPro" id="IPR029058">
    <property type="entry name" value="AB_hydrolase_fold"/>
</dbReference>
<dbReference type="Gene3D" id="3.40.50.1820">
    <property type="entry name" value="alpha/beta hydrolase"/>
    <property type="match status" value="1"/>
</dbReference>
<dbReference type="EC" id="4.2.99.20" evidence="2"/>
<accession>A0A6J5GZF0</accession>
<keyword evidence="2" id="KW-0456">Lyase</keyword>
<reference evidence="2 3" key="1">
    <citation type="submission" date="2020-04" db="EMBL/GenBank/DDBJ databases">
        <authorList>
            <person name="De Canck E."/>
        </authorList>
    </citation>
    <scope>NUCLEOTIDE SEQUENCE [LARGE SCALE GENOMIC DNA]</scope>
    <source>
        <strain evidence="2 3">LMG 27177</strain>
    </source>
</reference>
<gene>
    <name evidence="2" type="primary">menH_7</name>
    <name evidence="2" type="ORF">LMG27177_06941</name>
</gene>
<feature type="domain" description="AB hydrolase-1" evidence="1">
    <location>
        <begin position="88"/>
        <end position="195"/>
    </location>
</feature>
<protein>
    <submittedName>
        <fullName evidence="2">2-succinyl-6-hydroxy-2, 4-cyclohexadiene-1-carboxylate synthase</fullName>
        <ecNumber evidence="2">4.2.99.20</ecNumber>
    </submittedName>
</protein>
<organism evidence="2 3">
    <name type="scientific">Paraburkholderia fynbosensis</name>
    <dbReference type="NCBI Taxonomy" id="1200993"/>
    <lineage>
        <taxon>Bacteria</taxon>
        <taxon>Pseudomonadati</taxon>
        <taxon>Pseudomonadota</taxon>
        <taxon>Betaproteobacteria</taxon>
        <taxon>Burkholderiales</taxon>
        <taxon>Burkholderiaceae</taxon>
        <taxon>Paraburkholderia</taxon>
    </lineage>
</organism>
<evidence type="ECO:0000313" key="2">
    <source>
        <dbReference type="EMBL" id="CAB3809868.1"/>
    </source>
</evidence>
<dbReference type="PRINTS" id="PR00111">
    <property type="entry name" value="ABHYDROLASE"/>
</dbReference>
<dbReference type="InterPro" id="IPR050266">
    <property type="entry name" value="AB_hydrolase_sf"/>
</dbReference>
<dbReference type="AlphaFoldDB" id="A0A6J5GZF0"/>
<dbReference type="Pfam" id="PF00561">
    <property type="entry name" value="Abhydrolase_1"/>
    <property type="match status" value="1"/>
</dbReference>
<sequence>MYTIDVTTNCSKFRAWLALLAQVTSRRPGGIMEYKRWKKNRRDPFRYDGLNLAVSGGNATTLPLGGAHLTTRPSAKLFATEAGAGKNVMFLHGWTCDSHDWSWQLPLFESRYRVIAVDLRGHGRSEVMPSGAYTPDDYVDDIEALMSIRYPGQEFIIVGHSMGGQIAARLAAKRPDLVSAVVSVDGALGFSGDAVQVFAKTTEALNIGDPSTVVSALFQNVYGPLTDPAYRRWHARRVQGMPPHVVRESFGPLFFGSDQVGLGEASAKFCRSLTVPFYHLCLNEAQAEHMRAWFSHPKSKVEAWVDAGHWIMLDHKDDINNAMTAWLDAL</sequence>
<dbReference type="InterPro" id="IPR000073">
    <property type="entry name" value="AB_hydrolase_1"/>
</dbReference>
<dbReference type="GO" id="GO:0016020">
    <property type="term" value="C:membrane"/>
    <property type="evidence" value="ECO:0007669"/>
    <property type="project" value="TreeGrafter"/>
</dbReference>
<dbReference type="Proteomes" id="UP000494252">
    <property type="component" value="Unassembled WGS sequence"/>
</dbReference>
<proteinExistence type="predicted"/>